<dbReference type="SUPFAM" id="SSF56112">
    <property type="entry name" value="Protein kinase-like (PK-like)"/>
    <property type="match status" value="1"/>
</dbReference>
<keyword evidence="6" id="KW-0418">Kinase</keyword>
<reference evidence="6" key="1">
    <citation type="submission" date="2016-10" db="EMBL/GenBank/DDBJ databases">
        <authorList>
            <person name="Benchimol M."/>
            <person name="Almeida L.G."/>
            <person name="Vasconcelos A.T."/>
            <person name="Perreira-Neves A."/>
            <person name="Rosa I.A."/>
            <person name="Tasca T."/>
            <person name="Bogo M.R."/>
            <person name="de Souza W."/>
        </authorList>
    </citation>
    <scope>NUCLEOTIDE SEQUENCE [LARGE SCALE GENOMIC DNA]</scope>
    <source>
        <strain evidence="6">K</strain>
    </source>
</reference>
<evidence type="ECO:0000256" key="2">
    <source>
        <dbReference type="ARBA" id="ARBA00022741"/>
    </source>
</evidence>
<dbReference type="Pfam" id="PF00069">
    <property type="entry name" value="Pkinase"/>
    <property type="match status" value="1"/>
</dbReference>
<dbReference type="RefSeq" id="XP_068351017.1">
    <property type="nucleotide sequence ID" value="XM_068510494.1"/>
</dbReference>
<feature type="binding site" evidence="4">
    <location>
        <position position="224"/>
    </location>
    <ligand>
        <name>ATP</name>
        <dbReference type="ChEBI" id="CHEBI:30616"/>
    </ligand>
</feature>
<comment type="caution">
    <text evidence="6">The sequence shown here is derived from an EMBL/GenBank/DDBJ whole genome shotgun (WGS) entry which is preliminary data.</text>
</comment>
<dbReference type="PROSITE" id="PS00107">
    <property type="entry name" value="PROTEIN_KINASE_ATP"/>
    <property type="match status" value="1"/>
</dbReference>
<dbReference type="PROSITE" id="PS00108">
    <property type="entry name" value="PROTEIN_KINASE_ST"/>
    <property type="match status" value="1"/>
</dbReference>
<feature type="domain" description="Protein kinase" evidence="5">
    <location>
        <begin position="195"/>
        <end position="449"/>
    </location>
</feature>
<dbReference type="GO" id="GO:0005524">
    <property type="term" value="F:ATP binding"/>
    <property type="evidence" value="ECO:0007669"/>
    <property type="project" value="UniProtKB-UniRule"/>
</dbReference>
<protein>
    <submittedName>
        <fullName evidence="6">TKL family protein kinase</fullName>
    </submittedName>
</protein>
<dbReference type="InterPro" id="IPR017441">
    <property type="entry name" value="Protein_kinase_ATP_BS"/>
</dbReference>
<keyword evidence="2 4" id="KW-0547">Nucleotide-binding</keyword>
<dbReference type="InterPro" id="IPR001245">
    <property type="entry name" value="Ser-Thr/Tyr_kinase_cat_dom"/>
</dbReference>
<name>A0A1J4JFI9_9EUKA</name>
<evidence type="ECO:0000313" key="7">
    <source>
        <dbReference type="Proteomes" id="UP000179807"/>
    </source>
</evidence>
<evidence type="ECO:0000256" key="3">
    <source>
        <dbReference type="ARBA" id="ARBA00022840"/>
    </source>
</evidence>
<dbReference type="InterPro" id="IPR000719">
    <property type="entry name" value="Prot_kinase_dom"/>
</dbReference>
<dbReference type="InterPro" id="IPR051681">
    <property type="entry name" value="Ser/Thr_Kinases-Pseudokinases"/>
</dbReference>
<organism evidence="6 7">
    <name type="scientific">Tritrichomonas foetus</name>
    <dbReference type="NCBI Taxonomy" id="1144522"/>
    <lineage>
        <taxon>Eukaryota</taxon>
        <taxon>Metamonada</taxon>
        <taxon>Parabasalia</taxon>
        <taxon>Tritrichomonadida</taxon>
        <taxon>Tritrichomonadidae</taxon>
        <taxon>Tritrichomonas</taxon>
    </lineage>
</organism>
<dbReference type="VEuPathDB" id="TrichDB:TRFO_35846"/>
<evidence type="ECO:0000259" key="5">
    <source>
        <dbReference type="PROSITE" id="PS50011"/>
    </source>
</evidence>
<dbReference type="Proteomes" id="UP000179807">
    <property type="component" value="Unassembled WGS sequence"/>
</dbReference>
<dbReference type="PROSITE" id="PS50011">
    <property type="entry name" value="PROTEIN_KINASE_DOM"/>
    <property type="match status" value="1"/>
</dbReference>
<dbReference type="GeneID" id="94845198"/>
<dbReference type="OrthoDB" id="346907at2759"/>
<dbReference type="AlphaFoldDB" id="A0A1J4JFI9"/>
<keyword evidence="1" id="KW-0723">Serine/threonine-protein kinase</keyword>
<accession>A0A1J4JFI9</accession>
<dbReference type="PANTHER" id="PTHR44329">
    <property type="entry name" value="SERINE/THREONINE-PROTEIN KINASE TNNI3K-RELATED"/>
    <property type="match status" value="1"/>
</dbReference>
<proteinExistence type="predicted"/>
<gene>
    <name evidence="6" type="ORF">TRFO_35846</name>
</gene>
<dbReference type="GO" id="GO:0004674">
    <property type="term" value="F:protein serine/threonine kinase activity"/>
    <property type="evidence" value="ECO:0007669"/>
    <property type="project" value="UniProtKB-KW"/>
</dbReference>
<evidence type="ECO:0000256" key="4">
    <source>
        <dbReference type="PROSITE-ProRule" id="PRU10141"/>
    </source>
</evidence>
<dbReference type="EMBL" id="MLAK01001089">
    <property type="protein sequence ID" value="OHS97880.1"/>
    <property type="molecule type" value="Genomic_DNA"/>
</dbReference>
<keyword evidence="3 4" id="KW-0067">ATP-binding</keyword>
<keyword evidence="7" id="KW-1185">Reference proteome</keyword>
<dbReference type="SMART" id="SM00220">
    <property type="entry name" value="S_TKc"/>
    <property type="match status" value="1"/>
</dbReference>
<evidence type="ECO:0000256" key="1">
    <source>
        <dbReference type="ARBA" id="ARBA00022527"/>
    </source>
</evidence>
<dbReference type="Gene3D" id="1.10.510.10">
    <property type="entry name" value="Transferase(Phosphotransferase) domain 1"/>
    <property type="match status" value="1"/>
</dbReference>
<sequence>MTQLNALPSSPSAWANYLSHAFEIVDDALSTVVFSRNKCQLIANELARFLRKLNKMTQPTLKTREIMRLFEFFKATTAFVGIISQYQANSWLGFFMNSSPDQSYRDLLQLWNAWSDCATTFCLRVFEESDALSYAHSVDLVAVYSAISAGFYEFPPNVQDLVRSKLEEIMLIVRPAQMNTQNETNKSILTSSDWEVITPNIGRGGYATVHLAKLKATGQEIAVKELFATQLTPRRINYLKREINSMRHLHHPNLLNMIGVTVTPPFCIATVYYPNGSLYDTIRKPNFTPQLASTVALDVARALEYLHAQGMIHRDLKPPNILMDKDLRAVVCDFGLTRMASPIMSSELGTVQWMAPEVLSQGGKYDNTIDVYAFGMILYEMAAHEIPFHNYARPLQVASKVMAGERPQIPSNISDSLQSLIKRCWAQDPSQRPSMHQVVAELETGTTVFPGADATEFRQWARKTSPIHKDAMESLIKQQSSSQVMIARLSNLSPLDPLAVPTLQMILDMKIEDTSVLDNIVSLAIQTASEEVSALAVKLLESLVQSETIDADSLGNALLKLWDCQPSFVVTNLKLVAKRLDNRQKFIKTILTQKNQNAQTVDAIEAICELNDLSVVFEYLDPSLVVQTLSFALTRFGPVKEMVPAAVTSYAALSLLLRTVAKQNKFQAIYLTEADSAKVESIVTMLNTGFFMNSAKDLQFIIENLSTMLHKGGPGYVTLDLLSTGAKFQPVAQMIAKMDFWSIIAKAFDSNRDDVCNTALSLASQLTFTEESIRQVWEPTLACFTRTHHDISLKLIQQFIRQVPKLDITGFIIGLLTALESSKPESYTQILFSFNFAECVCHLDKTFWRLISKEIPNLSTAATAAVALFALKYQTETQNNIVSYDFLGALLSFLYKQTAPFSCITPVLQEILNMAVQVDVAVFLTHHHFIQYLHQIPLRYPNEPKVTNMLLQFAAVFESVSDSLKSKGG</sequence>
<dbReference type="PRINTS" id="PR00109">
    <property type="entry name" value="TYRKINASE"/>
</dbReference>
<dbReference type="PANTHER" id="PTHR44329:SF214">
    <property type="entry name" value="PROTEIN KINASE DOMAIN-CONTAINING PROTEIN"/>
    <property type="match status" value="1"/>
</dbReference>
<evidence type="ECO:0000313" key="6">
    <source>
        <dbReference type="EMBL" id="OHS97880.1"/>
    </source>
</evidence>
<dbReference type="InterPro" id="IPR011009">
    <property type="entry name" value="Kinase-like_dom_sf"/>
</dbReference>
<dbReference type="InterPro" id="IPR008271">
    <property type="entry name" value="Ser/Thr_kinase_AS"/>
</dbReference>
<dbReference type="CDD" id="cd13999">
    <property type="entry name" value="STKc_MAP3K-like"/>
    <property type="match status" value="1"/>
</dbReference>
<keyword evidence="6" id="KW-0808">Transferase</keyword>